<sequence length="570" mass="65138">MFQALYRKYRPQTFTDIVGQNHIVSVLKNAIDKDQISHAYLFYGSRGTGKTSIAKIFANEVNGNEEYQKENVDIIEIDAASNNGVDEVRDIKEAIKFLPTEGKYKVYIIDEVHMLTTAAFNALLKTLEEPPAHVIFILATTEIHKIPATILSRCQRFEFKNLSQEQLIDRLKYISENEGIVIEDAAIEKIATLAKGGLRDAISILDQVSNYSEKITLDHILEVTSSISEDDILEFYRSLLQGDVTKSLLTYNNFVSQAKDTKLLLNDLINVTRDVVVYKNLNNTTYTVYNIDKIAEEVNNVGFDYFYKIIEYLSQTEQYIRFSTEYMSYMQICIVKICSKEETVNQTTVQNSVDNSVSNSRPVELENRIRMLEDKLNQLSNNTNSLSENSISKSSQEYIKNNSDKEVDTTSWQGAPKEEIKEVIIKDKNKIIELMKTSSENFTNYAANVFNKIINESLNSNNPEVVTMRELFSSCQLVASSKEGGLLVFSEVDNMVKMAPNSKYKKYLESLFKRFIGVDYSIYTIQDHQYIVLKDELANPVVESNLIEEEVEEKTITKIDELFGDIIIEN</sequence>
<dbReference type="InterPro" id="IPR027417">
    <property type="entry name" value="P-loop_NTPase"/>
</dbReference>
<keyword evidence="3" id="KW-0479">Metal-binding</keyword>
<dbReference type="EC" id="2.7.7.7" evidence="2"/>
<dbReference type="SMART" id="SM00382">
    <property type="entry name" value="AAA"/>
    <property type="match status" value="1"/>
</dbReference>
<evidence type="ECO:0000256" key="4">
    <source>
        <dbReference type="ARBA" id="ARBA00022741"/>
    </source>
</evidence>
<dbReference type="Gene3D" id="3.40.50.300">
    <property type="entry name" value="P-loop containing nucleotide triphosphate hydrolases"/>
    <property type="match status" value="1"/>
</dbReference>
<dbReference type="CDD" id="cd18137">
    <property type="entry name" value="HLD_clamp_pol_III_gamma_tau"/>
    <property type="match status" value="1"/>
</dbReference>
<dbReference type="Pfam" id="PF22608">
    <property type="entry name" value="DNAX_ATPase_lid"/>
    <property type="match status" value="1"/>
</dbReference>
<dbReference type="SUPFAM" id="SSF48019">
    <property type="entry name" value="post-AAA+ oligomerization domain-like"/>
    <property type="match status" value="1"/>
</dbReference>
<evidence type="ECO:0000256" key="6">
    <source>
        <dbReference type="ARBA" id="ARBA00022840"/>
    </source>
</evidence>
<dbReference type="RefSeq" id="WP_271987153.1">
    <property type="nucleotide sequence ID" value="NZ_JAQMFS010000047.1"/>
</dbReference>
<evidence type="ECO:0000259" key="10">
    <source>
        <dbReference type="SMART" id="SM00382"/>
    </source>
</evidence>
<dbReference type="FunFam" id="3.40.50.300:FF:000014">
    <property type="entry name" value="DNA polymerase III subunit gamma/tau"/>
    <property type="match status" value="1"/>
</dbReference>
<keyword evidence="11" id="KW-0548">Nucleotidyltransferase</keyword>
<keyword evidence="9" id="KW-0175">Coiled coil</keyword>
<evidence type="ECO:0000256" key="7">
    <source>
        <dbReference type="ARBA" id="ARBA00022932"/>
    </source>
</evidence>
<dbReference type="GO" id="GO:0009360">
    <property type="term" value="C:DNA polymerase III complex"/>
    <property type="evidence" value="ECO:0007669"/>
    <property type="project" value="InterPro"/>
</dbReference>
<dbReference type="InterPro" id="IPR012763">
    <property type="entry name" value="DNA_pol_III_sug/sutau_N"/>
</dbReference>
<keyword evidence="11" id="KW-0808">Transferase</keyword>
<dbReference type="InterPro" id="IPR050238">
    <property type="entry name" value="DNA_Rep/Repair_Clamp_Loader"/>
</dbReference>
<keyword evidence="6" id="KW-0067">ATP-binding</keyword>
<name>A0AAW6B5J3_9BACL</name>
<reference evidence="11" key="1">
    <citation type="submission" date="2023-08" db="EMBL/GenBank/DDBJ databases">
        <title>Dental plaque isolates bound by oral lectin ZG16B.</title>
        <authorList>
            <person name="Ghosh S."/>
        </authorList>
    </citation>
    <scope>NUCLEOTIDE SEQUENCE</scope>
    <source>
        <strain evidence="11">DP3_5B</strain>
    </source>
</reference>
<dbReference type="GO" id="GO:0003677">
    <property type="term" value="F:DNA binding"/>
    <property type="evidence" value="ECO:0007669"/>
    <property type="project" value="InterPro"/>
</dbReference>
<dbReference type="Gene3D" id="1.20.272.10">
    <property type="match status" value="1"/>
</dbReference>
<evidence type="ECO:0000256" key="3">
    <source>
        <dbReference type="ARBA" id="ARBA00022723"/>
    </source>
</evidence>
<keyword evidence="4" id="KW-0547">Nucleotide-binding</keyword>
<gene>
    <name evidence="11" type="primary">dnaX</name>
    <name evidence="11" type="ORF">PNO30_03300</name>
</gene>
<feature type="coiled-coil region" evidence="9">
    <location>
        <begin position="362"/>
        <end position="389"/>
    </location>
</feature>
<protein>
    <recommendedName>
        <fullName evidence="2">DNA-directed DNA polymerase</fullName>
        <ecNumber evidence="2">2.7.7.7</ecNumber>
    </recommendedName>
</protein>
<dbReference type="Proteomes" id="UP001212217">
    <property type="component" value="Unassembled WGS sequence"/>
</dbReference>
<dbReference type="GO" id="GO:0005524">
    <property type="term" value="F:ATP binding"/>
    <property type="evidence" value="ECO:0007669"/>
    <property type="project" value="UniProtKB-KW"/>
</dbReference>
<dbReference type="InterPro" id="IPR003593">
    <property type="entry name" value="AAA+_ATPase"/>
</dbReference>
<evidence type="ECO:0000256" key="9">
    <source>
        <dbReference type="SAM" id="Coils"/>
    </source>
</evidence>
<organism evidence="11 12">
    <name type="scientific">Gemella haemolysans</name>
    <dbReference type="NCBI Taxonomy" id="1379"/>
    <lineage>
        <taxon>Bacteria</taxon>
        <taxon>Bacillati</taxon>
        <taxon>Bacillota</taxon>
        <taxon>Bacilli</taxon>
        <taxon>Bacillales</taxon>
        <taxon>Gemellaceae</taxon>
        <taxon>Gemella</taxon>
    </lineage>
</organism>
<dbReference type="NCBIfam" id="NF004046">
    <property type="entry name" value="PRK05563.1"/>
    <property type="match status" value="1"/>
</dbReference>
<comment type="catalytic activity">
    <reaction evidence="8">
        <text>DNA(n) + a 2'-deoxyribonucleoside 5'-triphosphate = DNA(n+1) + diphosphate</text>
        <dbReference type="Rhea" id="RHEA:22508"/>
        <dbReference type="Rhea" id="RHEA-COMP:17339"/>
        <dbReference type="Rhea" id="RHEA-COMP:17340"/>
        <dbReference type="ChEBI" id="CHEBI:33019"/>
        <dbReference type="ChEBI" id="CHEBI:61560"/>
        <dbReference type="ChEBI" id="CHEBI:173112"/>
        <dbReference type="EC" id="2.7.7.7"/>
    </reaction>
</comment>
<evidence type="ECO:0000256" key="5">
    <source>
        <dbReference type="ARBA" id="ARBA00022833"/>
    </source>
</evidence>
<dbReference type="AlphaFoldDB" id="A0AAW6B5J3"/>
<evidence type="ECO:0000256" key="8">
    <source>
        <dbReference type="ARBA" id="ARBA00049244"/>
    </source>
</evidence>
<dbReference type="PANTHER" id="PTHR11669:SF0">
    <property type="entry name" value="PROTEIN STICHEL-LIKE 2"/>
    <property type="match status" value="1"/>
</dbReference>
<dbReference type="InterPro" id="IPR008921">
    <property type="entry name" value="DNA_pol3_clamp-load_cplx_C"/>
</dbReference>
<evidence type="ECO:0000313" key="12">
    <source>
        <dbReference type="Proteomes" id="UP001212217"/>
    </source>
</evidence>
<keyword evidence="5" id="KW-0862">Zinc</keyword>
<evidence type="ECO:0000256" key="1">
    <source>
        <dbReference type="ARBA" id="ARBA00006360"/>
    </source>
</evidence>
<dbReference type="CDD" id="cd00009">
    <property type="entry name" value="AAA"/>
    <property type="match status" value="1"/>
</dbReference>
<dbReference type="EMBL" id="JAQMFS010000047">
    <property type="protein sequence ID" value="MDB6185805.1"/>
    <property type="molecule type" value="Genomic_DNA"/>
</dbReference>
<keyword evidence="7" id="KW-0239">DNA-directed DNA polymerase</keyword>
<accession>A0AAW6B5J3</accession>
<dbReference type="InterPro" id="IPR045085">
    <property type="entry name" value="HLD_clamp_pol_III_gamma_tau"/>
</dbReference>
<dbReference type="Gene3D" id="1.10.8.60">
    <property type="match status" value="1"/>
</dbReference>
<dbReference type="PANTHER" id="PTHR11669">
    <property type="entry name" value="REPLICATION FACTOR C / DNA POLYMERASE III GAMMA-TAU SUBUNIT"/>
    <property type="match status" value="1"/>
</dbReference>
<comment type="similarity">
    <text evidence="1">Belongs to the DnaX/STICHEL family.</text>
</comment>
<feature type="domain" description="AAA+ ATPase" evidence="10">
    <location>
        <begin position="36"/>
        <end position="163"/>
    </location>
</feature>
<dbReference type="GO" id="GO:0046872">
    <property type="term" value="F:metal ion binding"/>
    <property type="evidence" value="ECO:0007669"/>
    <property type="project" value="UniProtKB-KW"/>
</dbReference>
<dbReference type="NCBIfam" id="TIGR02397">
    <property type="entry name" value="dnaX_nterm"/>
    <property type="match status" value="1"/>
</dbReference>
<dbReference type="SUPFAM" id="SSF52540">
    <property type="entry name" value="P-loop containing nucleoside triphosphate hydrolases"/>
    <property type="match status" value="1"/>
</dbReference>
<dbReference type="Pfam" id="PF13177">
    <property type="entry name" value="DNA_pol3_delta2"/>
    <property type="match status" value="1"/>
</dbReference>
<proteinExistence type="inferred from homology"/>
<comment type="caution">
    <text evidence="11">The sequence shown here is derived from an EMBL/GenBank/DDBJ whole genome shotgun (WGS) entry which is preliminary data.</text>
</comment>
<dbReference type="GO" id="GO:0003887">
    <property type="term" value="F:DNA-directed DNA polymerase activity"/>
    <property type="evidence" value="ECO:0007669"/>
    <property type="project" value="UniProtKB-KW"/>
</dbReference>
<dbReference type="GO" id="GO:0006261">
    <property type="term" value="P:DNA-templated DNA replication"/>
    <property type="evidence" value="ECO:0007669"/>
    <property type="project" value="TreeGrafter"/>
</dbReference>
<evidence type="ECO:0000313" key="11">
    <source>
        <dbReference type="EMBL" id="MDB6185805.1"/>
    </source>
</evidence>
<evidence type="ECO:0000256" key="2">
    <source>
        <dbReference type="ARBA" id="ARBA00012417"/>
    </source>
</evidence>